<name>Q0UUG7_PHANO</name>
<dbReference type="KEGG" id="pno:SNOG_04597"/>
<evidence type="ECO:0000313" key="2">
    <source>
        <dbReference type="EMBL" id="EAT88357.1"/>
    </source>
</evidence>
<accession>Q0UUG7</accession>
<dbReference type="EMBL" id="CH445330">
    <property type="protein sequence ID" value="EAT88357.1"/>
    <property type="molecule type" value="Genomic_DNA"/>
</dbReference>
<dbReference type="GeneID" id="5971878"/>
<dbReference type="PANTHER" id="PTHR38790:SF4">
    <property type="entry name" value="2EXR DOMAIN-CONTAINING PROTEIN"/>
    <property type="match status" value="1"/>
</dbReference>
<gene>
    <name evidence="2" type="ORF">SNOG_04597</name>
</gene>
<dbReference type="RefSeq" id="XP_001795010.1">
    <property type="nucleotide sequence ID" value="XM_001794958.1"/>
</dbReference>
<proteinExistence type="predicted"/>
<dbReference type="PANTHER" id="PTHR38790">
    <property type="entry name" value="2EXR DOMAIN-CONTAINING PROTEIN-RELATED"/>
    <property type="match status" value="1"/>
</dbReference>
<feature type="region of interest" description="Disordered" evidence="1">
    <location>
        <begin position="1"/>
        <end position="23"/>
    </location>
</feature>
<sequence>MAMKRKESSSGPLKKTDRITRSQTLHERITPRNQLESLLLLMPPEIRNMIYTYAFKDLAALLPFAHGIFDIGWERPSKGHMIGLLGELSAKQLGAIRHISVLYGSKVGKRMKRTLQVLAVVPRLRCIQLRHPRTITTILLGDNLIKIYLQAAKMGVKDVVQYTKEIKESWIKSQLKDYRLGTKFIFEVKRISISGPMLASHGSFRNSARVPRRTVATFIRKAR</sequence>
<dbReference type="InParanoid" id="Q0UUG7"/>
<dbReference type="Proteomes" id="UP000001055">
    <property type="component" value="Unassembled WGS sequence"/>
</dbReference>
<organism evidence="2 3">
    <name type="scientific">Phaeosphaeria nodorum (strain SN15 / ATCC MYA-4574 / FGSC 10173)</name>
    <name type="common">Glume blotch fungus</name>
    <name type="synonym">Parastagonospora nodorum</name>
    <dbReference type="NCBI Taxonomy" id="321614"/>
    <lineage>
        <taxon>Eukaryota</taxon>
        <taxon>Fungi</taxon>
        <taxon>Dikarya</taxon>
        <taxon>Ascomycota</taxon>
        <taxon>Pezizomycotina</taxon>
        <taxon>Dothideomycetes</taxon>
        <taxon>Pleosporomycetidae</taxon>
        <taxon>Pleosporales</taxon>
        <taxon>Pleosporineae</taxon>
        <taxon>Phaeosphaeriaceae</taxon>
        <taxon>Parastagonospora</taxon>
    </lineage>
</organism>
<evidence type="ECO:0000313" key="3">
    <source>
        <dbReference type="Proteomes" id="UP000001055"/>
    </source>
</evidence>
<protein>
    <submittedName>
        <fullName evidence="2">Uncharacterized protein</fullName>
    </submittedName>
</protein>
<evidence type="ECO:0000256" key="1">
    <source>
        <dbReference type="SAM" id="MobiDB-lite"/>
    </source>
</evidence>
<reference evidence="3" key="1">
    <citation type="journal article" date="2007" name="Plant Cell">
        <title>Dothideomycete-plant interactions illuminated by genome sequencing and EST analysis of the wheat pathogen Stagonospora nodorum.</title>
        <authorList>
            <person name="Hane J.K."/>
            <person name="Lowe R.G."/>
            <person name="Solomon P.S."/>
            <person name="Tan K.C."/>
            <person name="Schoch C.L."/>
            <person name="Spatafora J.W."/>
            <person name="Crous P.W."/>
            <person name="Kodira C."/>
            <person name="Birren B.W."/>
            <person name="Galagan J.E."/>
            <person name="Torriani S.F."/>
            <person name="McDonald B.A."/>
            <person name="Oliver R.P."/>
        </authorList>
    </citation>
    <scope>NUCLEOTIDE SEQUENCE [LARGE SCALE GENOMIC DNA]</scope>
    <source>
        <strain evidence="3">SN15 / ATCC MYA-4574 / FGSC 10173</strain>
    </source>
</reference>
<dbReference type="AlphaFoldDB" id="Q0UUG7"/>